<keyword evidence="3" id="KW-1185">Reference proteome</keyword>
<dbReference type="InterPro" id="IPR009468">
    <property type="entry name" value="DUF1090"/>
</dbReference>
<gene>
    <name evidence="2" type="ORF">HCU01_13640</name>
</gene>
<proteinExistence type="predicted"/>
<feature type="signal peptide" evidence="1">
    <location>
        <begin position="1"/>
        <end position="28"/>
    </location>
</feature>
<organism evidence="2 3">
    <name type="scientific">Halomonas cupida</name>
    <dbReference type="NCBI Taxonomy" id="44933"/>
    <lineage>
        <taxon>Bacteria</taxon>
        <taxon>Pseudomonadati</taxon>
        <taxon>Pseudomonadota</taxon>
        <taxon>Gammaproteobacteria</taxon>
        <taxon>Oceanospirillales</taxon>
        <taxon>Halomonadaceae</taxon>
        <taxon>Halomonas</taxon>
    </lineage>
</organism>
<keyword evidence="1" id="KW-0732">Signal</keyword>
<evidence type="ECO:0000256" key="1">
    <source>
        <dbReference type="SAM" id="SignalP"/>
    </source>
</evidence>
<comment type="caution">
    <text evidence="2">The sequence shown here is derived from an EMBL/GenBank/DDBJ whole genome shotgun (WGS) entry which is preliminary data.</text>
</comment>
<accession>A0ABQ0WCS7</accession>
<feature type="chain" id="PRO_5047522699" evidence="1">
    <location>
        <begin position="29"/>
        <end position="95"/>
    </location>
</feature>
<reference evidence="2 3" key="1">
    <citation type="submission" date="2019-07" db="EMBL/GenBank/DDBJ databases">
        <title>Whole genome shotgun sequence of Halomonas cupida NBRC 102219.</title>
        <authorList>
            <person name="Hosoyama A."/>
            <person name="Uohara A."/>
            <person name="Ohji S."/>
            <person name="Ichikawa N."/>
        </authorList>
    </citation>
    <scope>NUCLEOTIDE SEQUENCE [LARGE SCALE GENOMIC DNA]</scope>
    <source>
        <strain evidence="2 3">NBRC 102219</strain>
    </source>
</reference>
<dbReference type="EMBL" id="BJXU01000041">
    <property type="protein sequence ID" value="GEN23415.1"/>
    <property type="molecule type" value="Genomic_DNA"/>
</dbReference>
<evidence type="ECO:0000313" key="2">
    <source>
        <dbReference type="EMBL" id="GEN23415.1"/>
    </source>
</evidence>
<dbReference type="Pfam" id="PF06476">
    <property type="entry name" value="DUF1090"/>
    <property type="match status" value="1"/>
</dbReference>
<protein>
    <submittedName>
        <fullName evidence="2">Uncharacterized protein</fullName>
    </submittedName>
</protein>
<evidence type="ECO:0000313" key="3">
    <source>
        <dbReference type="Proteomes" id="UP000321726"/>
    </source>
</evidence>
<dbReference type="Proteomes" id="UP000321726">
    <property type="component" value="Unassembled WGS sequence"/>
</dbReference>
<sequence length="95" mass="11091">MDAEMKRVLSSIAVALLLSAVVTTPAMADDHVFEGCWAKEKRLQHRVNDAWHDGDEHRARVLQRALDYTRRHCDNDWDDNDVEDLIDDLEDEWDD</sequence>
<name>A0ABQ0WCS7_9GAMM</name>